<dbReference type="RefSeq" id="WP_354417853.1">
    <property type="nucleotide sequence ID" value="NZ_JBEPLM010000024.1"/>
</dbReference>
<gene>
    <name evidence="2" type="ORF">ABID26_006892</name>
</gene>
<dbReference type="Proteomes" id="UP001549036">
    <property type="component" value="Unassembled WGS sequence"/>
</dbReference>
<dbReference type="EMBL" id="JBEPLM010000024">
    <property type="protein sequence ID" value="MET3597467.1"/>
    <property type="molecule type" value="Genomic_DNA"/>
</dbReference>
<dbReference type="InterPro" id="IPR002347">
    <property type="entry name" value="SDR_fam"/>
</dbReference>
<comment type="similarity">
    <text evidence="1">Belongs to the short-chain dehydrogenases/reductases (SDR) family.</text>
</comment>
<comment type="caution">
    <text evidence="2">The sequence shown here is derived from an EMBL/GenBank/DDBJ whole genome shotgun (WGS) entry which is preliminary data.</text>
</comment>
<name>A0ABV2I583_9HYPH</name>
<dbReference type="PANTHER" id="PTHR45458:SF1">
    <property type="entry name" value="SHORT CHAIN DEHYDROGENASE"/>
    <property type="match status" value="1"/>
</dbReference>
<evidence type="ECO:0000313" key="2">
    <source>
        <dbReference type="EMBL" id="MET3597467.1"/>
    </source>
</evidence>
<keyword evidence="3" id="KW-1185">Reference proteome</keyword>
<dbReference type="Gene3D" id="3.40.50.720">
    <property type="entry name" value="NAD(P)-binding Rossmann-like Domain"/>
    <property type="match status" value="1"/>
</dbReference>
<dbReference type="PRINTS" id="PR00081">
    <property type="entry name" value="GDHRDH"/>
</dbReference>
<dbReference type="Pfam" id="PF00106">
    <property type="entry name" value="adh_short"/>
    <property type="match status" value="1"/>
</dbReference>
<dbReference type="PANTHER" id="PTHR45458">
    <property type="entry name" value="SHORT-CHAIN DEHYDROGENASE/REDUCTASE SDR"/>
    <property type="match status" value="1"/>
</dbReference>
<dbReference type="SUPFAM" id="SSF51735">
    <property type="entry name" value="NAD(P)-binding Rossmann-fold domains"/>
    <property type="match status" value="1"/>
</dbReference>
<reference evidence="2 3" key="1">
    <citation type="submission" date="2024-06" db="EMBL/GenBank/DDBJ databases">
        <title>Genomic Encyclopedia of Type Strains, Phase IV (KMG-IV): sequencing the most valuable type-strain genomes for metagenomic binning, comparative biology and taxonomic classification.</title>
        <authorList>
            <person name="Goeker M."/>
        </authorList>
    </citation>
    <scope>NUCLEOTIDE SEQUENCE [LARGE SCALE GENOMIC DNA]</scope>
    <source>
        <strain evidence="2 3">DSM 29846</strain>
    </source>
</reference>
<sequence>MKKTMLITGAGRGIGRALAAFAFDQGNDVIALVRTNVGEAFAGEIIYGVDVTNQEALERVAAVIRNRPIDLLVNNAGIIGPERQSTLDMDFDGFGRALEVNTLAPLRVVQTFVPNLRAARDRAGIARIVTISSQMGRMNYTKSDRIAYRASKAAVNKVMQGLATDLAVELIAVRVVDPGWARTEMGGPNATVEVADAAAGIHARAWELNMALTGSFVDYRGKTVSW</sequence>
<accession>A0ABV2I583</accession>
<organism evidence="2 3">
    <name type="scientific">Mesorhizobium shonense</name>
    <dbReference type="NCBI Taxonomy" id="1209948"/>
    <lineage>
        <taxon>Bacteria</taxon>
        <taxon>Pseudomonadati</taxon>
        <taxon>Pseudomonadota</taxon>
        <taxon>Alphaproteobacteria</taxon>
        <taxon>Hyphomicrobiales</taxon>
        <taxon>Phyllobacteriaceae</taxon>
        <taxon>Mesorhizobium</taxon>
    </lineage>
</organism>
<evidence type="ECO:0000313" key="3">
    <source>
        <dbReference type="Proteomes" id="UP001549036"/>
    </source>
</evidence>
<proteinExistence type="inferred from homology"/>
<evidence type="ECO:0000256" key="1">
    <source>
        <dbReference type="RuleBase" id="RU000363"/>
    </source>
</evidence>
<dbReference type="InterPro" id="IPR036291">
    <property type="entry name" value="NAD(P)-bd_dom_sf"/>
</dbReference>
<dbReference type="PRINTS" id="PR00080">
    <property type="entry name" value="SDRFAMILY"/>
</dbReference>
<dbReference type="InterPro" id="IPR052184">
    <property type="entry name" value="SDR_enzymes"/>
</dbReference>
<protein>
    <submittedName>
        <fullName evidence="2">NAD(P)-dependent dehydrogenase (Short-subunit alcohol dehydrogenase family)</fullName>
    </submittedName>
</protein>